<dbReference type="InterPro" id="IPR001584">
    <property type="entry name" value="Integrase_cat-core"/>
</dbReference>
<protein>
    <submittedName>
        <fullName evidence="3">Transposon Tf2-8 polyprotein</fullName>
    </submittedName>
</protein>
<evidence type="ECO:0000313" key="3">
    <source>
        <dbReference type="EMBL" id="ROI15200.1"/>
    </source>
</evidence>
<dbReference type="PROSITE" id="PS50994">
    <property type="entry name" value="INTEGRASE"/>
    <property type="match status" value="1"/>
</dbReference>
<dbReference type="InterPro" id="IPR050951">
    <property type="entry name" value="Retrovirus_Pol_polyprotein"/>
</dbReference>
<keyword evidence="4" id="KW-1185">Reference proteome</keyword>
<dbReference type="SUPFAM" id="SSF53098">
    <property type="entry name" value="Ribonuclease H-like"/>
    <property type="match status" value="1"/>
</dbReference>
<dbReference type="OrthoDB" id="8947436at2759"/>
<dbReference type="Gene3D" id="3.30.420.10">
    <property type="entry name" value="Ribonuclease H-like superfamily/Ribonuclease H"/>
    <property type="match status" value="1"/>
</dbReference>
<dbReference type="Gene3D" id="2.30.30.850">
    <property type="match status" value="1"/>
</dbReference>
<proteinExistence type="predicted"/>
<dbReference type="InterPro" id="IPR012337">
    <property type="entry name" value="RNaseH-like_sf"/>
</dbReference>
<name>A0A3N0XCY7_ANAGA</name>
<evidence type="ECO:0000313" key="4">
    <source>
        <dbReference type="Proteomes" id="UP000281406"/>
    </source>
</evidence>
<feature type="region of interest" description="Disordered" evidence="1">
    <location>
        <begin position="258"/>
        <end position="289"/>
    </location>
</feature>
<evidence type="ECO:0000256" key="1">
    <source>
        <dbReference type="SAM" id="MobiDB-lite"/>
    </source>
</evidence>
<organism evidence="3 4">
    <name type="scientific">Anabarilius grahami</name>
    <name type="common">Kanglang fish</name>
    <name type="synonym">Barilius grahami</name>
    <dbReference type="NCBI Taxonomy" id="495550"/>
    <lineage>
        <taxon>Eukaryota</taxon>
        <taxon>Metazoa</taxon>
        <taxon>Chordata</taxon>
        <taxon>Craniata</taxon>
        <taxon>Vertebrata</taxon>
        <taxon>Euteleostomi</taxon>
        <taxon>Actinopterygii</taxon>
        <taxon>Neopterygii</taxon>
        <taxon>Teleostei</taxon>
        <taxon>Ostariophysi</taxon>
        <taxon>Cypriniformes</taxon>
        <taxon>Xenocyprididae</taxon>
        <taxon>Xenocypridinae</taxon>
        <taxon>Xenocypridinae incertae sedis</taxon>
        <taxon>Anabarilius</taxon>
    </lineage>
</organism>
<gene>
    <name evidence="3" type="ORF">DPX16_8999</name>
</gene>
<reference evidence="3 4" key="1">
    <citation type="submission" date="2018-10" db="EMBL/GenBank/DDBJ databases">
        <title>Genome assembly for a Yunnan-Guizhou Plateau 3E fish, Anabarilius grahami (Regan), and its evolutionary and genetic applications.</title>
        <authorList>
            <person name="Jiang W."/>
        </authorList>
    </citation>
    <scope>NUCLEOTIDE SEQUENCE [LARGE SCALE GENOMIC DNA]</scope>
    <source>
        <strain evidence="3">AG-KIZ</strain>
        <tissue evidence="3">Muscle</tissue>
    </source>
</reference>
<dbReference type="Proteomes" id="UP000281406">
    <property type="component" value="Unassembled WGS sequence"/>
</dbReference>
<dbReference type="GO" id="GO:0003676">
    <property type="term" value="F:nucleic acid binding"/>
    <property type="evidence" value="ECO:0007669"/>
    <property type="project" value="InterPro"/>
</dbReference>
<feature type="compositionally biased region" description="Basic and acidic residues" evidence="1">
    <location>
        <begin position="265"/>
        <end position="277"/>
    </location>
</feature>
<dbReference type="GO" id="GO:0015074">
    <property type="term" value="P:DNA integration"/>
    <property type="evidence" value="ECO:0007669"/>
    <property type="project" value="InterPro"/>
</dbReference>
<dbReference type="PANTHER" id="PTHR37984:SF12">
    <property type="entry name" value="RIBONUCLEASE H"/>
    <property type="match status" value="1"/>
</dbReference>
<dbReference type="InterPro" id="IPR036397">
    <property type="entry name" value="RNaseH_sf"/>
</dbReference>
<dbReference type="PANTHER" id="PTHR37984">
    <property type="entry name" value="PROTEIN CBG26694"/>
    <property type="match status" value="1"/>
</dbReference>
<evidence type="ECO:0000259" key="2">
    <source>
        <dbReference type="PROSITE" id="PS50994"/>
    </source>
</evidence>
<comment type="caution">
    <text evidence="3">The sequence shown here is derived from an EMBL/GenBank/DDBJ whole genome shotgun (WGS) entry which is preliminary data.</text>
</comment>
<dbReference type="Pfam" id="PF00665">
    <property type="entry name" value="rve"/>
    <property type="match status" value="1"/>
</dbReference>
<accession>A0A3N0XCY7</accession>
<dbReference type="AlphaFoldDB" id="A0A3N0XCY7"/>
<feature type="compositionally biased region" description="Basic residues" evidence="1">
    <location>
        <begin position="278"/>
        <end position="289"/>
    </location>
</feature>
<feature type="domain" description="Integrase catalytic" evidence="2">
    <location>
        <begin position="1"/>
        <end position="143"/>
    </location>
</feature>
<dbReference type="EMBL" id="RJVU01080244">
    <property type="protein sequence ID" value="ROI15200.1"/>
    <property type="molecule type" value="Genomic_DNA"/>
</dbReference>
<sequence>MPPCGNNKYLLVIVDRFSKWPEAFPCGKENAQTVVKVLAKDVIPRFGIPMVIDSDNGTPFTSKVTQLLAKELNITWLFHIAFHVPSSGQVENMNRVIKDRLNKACLDTGRNWVDLLPAVLTEIRMSPSATTKMSPFEILMGRPFPTPWVRGRAGNFSTGDTEVIITDYVDSLVKTLNSINGDVSLSLPLPAEKPTHPFVPGQQVLIKCLKPTKLGEPKYLGPATVTAVTRTGVLTDFQPQWIHASRLKAAPSQGNVLVNEEVEASEPRKDPRGEPRRSTRRRRQRLLEI</sequence>